<feature type="modified residue" description="2',4',5'-topaquinone" evidence="7">
    <location>
        <position position="423"/>
    </location>
</feature>
<dbReference type="SUPFAM" id="SSF54416">
    <property type="entry name" value="Amine oxidase N-terminal region"/>
    <property type="match status" value="2"/>
</dbReference>
<dbReference type="PANTHER" id="PTHR10638:SF41">
    <property type="entry name" value="AMINE OXIDASE"/>
    <property type="match status" value="1"/>
</dbReference>
<dbReference type="InterPro" id="IPR015798">
    <property type="entry name" value="Cu_amine_oxidase_C"/>
</dbReference>
<feature type="signal peptide" evidence="9">
    <location>
        <begin position="1"/>
        <end position="25"/>
    </location>
</feature>
<evidence type="ECO:0000313" key="14">
    <source>
        <dbReference type="Proteomes" id="UP001530315"/>
    </source>
</evidence>
<comment type="cofactor">
    <cofactor evidence="8">
        <name>Cu cation</name>
        <dbReference type="ChEBI" id="CHEBI:23378"/>
    </cofactor>
    <text evidence="8">Contains 1 topaquinone per subunit.</text>
</comment>
<evidence type="ECO:0000256" key="9">
    <source>
        <dbReference type="SAM" id="SignalP"/>
    </source>
</evidence>
<keyword evidence="3 6" id="KW-0801">TPQ</keyword>
<dbReference type="GO" id="GO:0009308">
    <property type="term" value="P:amine metabolic process"/>
    <property type="evidence" value="ECO:0007669"/>
    <property type="project" value="UniProtKB-UniRule"/>
</dbReference>
<dbReference type="AlphaFoldDB" id="A0ABD3NY95"/>
<evidence type="ECO:0000256" key="2">
    <source>
        <dbReference type="ARBA" id="ARBA00022723"/>
    </source>
</evidence>
<feature type="chain" id="PRO_5044885479" description="Amine oxidase" evidence="9">
    <location>
        <begin position="26"/>
        <end position="448"/>
    </location>
</feature>
<reference evidence="13 14" key="1">
    <citation type="submission" date="2024-10" db="EMBL/GenBank/DDBJ databases">
        <title>Updated reference genomes for cyclostephanoid diatoms.</title>
        <authorList>
            <person name="Roberts W.R."/>
            <person name="Alverson A.J."/>
        </authorList>
    </citation>
    <scope>NUCLEOTIDE SEQUENCE [LARGE SCALE GENOMIC DNA]</scope>
    <source>
        <strain evidence="13 14">AJA276-08</strain>
    </source>
</reference>
<feature type="active site" description="Schiff-base intermediate with substrate; via topaquinone" evidence="6">
    <location>
        <position position="423"/>
    </location>
</feature>
<keyword evidence="9" id="KW-0732">Signal</keyword>
<dbReference type="Gene3D" id="3.10.450.40">
    <property type="match status" value="2"/>
</dbReference>
<evidence type="ECO:0000259" key="10">
    <source>
        <dbReference type="Pfam" id="PF01179"/>
    </source>
</evidence>
<evidence type="ECO:0000259" key="11">
    <source>
        <dbReference type="Pfam" id="PF02727"/>
    </source>
</evidence>
<dbReference type="Pfam" id="PF02727">
    <property type="entry name" value="Cu_amine_oxidN2"/>
    <property type="match status" value="1"/>
</dbReference>
<gene>
    <name evidence="13" type="ORF">ACHAW5_007696</name>
</gene>
<evidence type="ECO:0000256" key="8">
    <source>
        <dbReference type="RuleBase" id="RU000672"/>
    </source>
</evidence>
<dbReference type="Pfam" id="PF02728">
    <property type="entry name" value="Cu_amine_oxidN3"/>
    <property type="match status" value="1"/>
</dbReference>
<evidence type="ECO:0000256" key="7">
    <source>
        <dbReference type="PIRSR" id="PIRSR600269-51"/>
    </source>
</evidence>
<evidence type="ECO:0000259" key="12">
    <source>
        <dbReference type="Pfam" id="PF02728"/>
    </source>
</evidence>
<feature type="domain" description="Copper amine oxidase catalytic" evidence="10">
    <location>
        <begin position="260"/>
        <end position="446"/>
    </location>
</feature>
<feature type="active site" description="Proton acceptor" evidence="6">
    <location>
        <position position="332"/>
    </location>
</feature>
<evidence type="ECO:0000256" key="1">
    <source>
        <dbReference type="ARBA" id="ARBA00007983"/>
    </source>
</evidence>
<dbReference type="GO" id="GO:0016641">
    <property type="term" value="F:oxidoreductase activity, acting on the CH-NH2 group of donors, oxygen as acceptor"/>
    <property type="evidence" value="ECO:0007669"/>
    <property type="project" value="UniProtKB-ARBA"/>
</dbReference>
<protein>
    <recommendedName>
        <fullName evidence="8">Amine oxidase</fullName>
        <ecNumber evidence="8">1.4.3.-</ecNumber>
    </recommendedName>
</protein>
<dbReference type="GO" id="GO:0046872">
    <property type="term" value="F:metal ion binding"/>
    <property type="evidence" value="ECO:0007669"/>
    <property type="project" value="UniProtKB-KW"/>
</dbReference>
<accession>A0ABD3NY95</accession>
<keyword evidence="2 8" id="KW-0479">Metal-binding</keyword>
<dbReference type="InterPro" id="IPR049948">
    <property type="entry name" value="Cu_Am_ox_TPQ-bd"/>
</dbReference>
<organism evidence="13 14">
    <name type="scientific">Stephanodiscus triporus</name>
    <dbReference type="NCBI Taxonomy" id="2934178"/>
    <lineage>
        <taxon>Eukaryota</taxon>
        <taxon>Sar</taxon>
        <taxon>Stramenopiles</taxon>
        <taxon>Ochrophyta</taxon>
        <taxon>Bacillariophyta</taxon>
        <taxon>Coscinodiscophyceae</taxon>
        <taxon>Thalassiosirophycidae</taxon>
        <taxon>Stephanodiscales</taxon>
        <taxon>Stephanodiscaceae</taxon>
        <taxon>Stephanodiscus</taxon>
    </lineage>
</organism>
<evidence type="ECO:0000256" key="3">
    <source>
        <dbReference type="ARBA" id="ARBA00022772"/>
    </source>
</evidence>
<comment type="similarity">
    <text evidence="1 8">Belongs to the copper/topaquinone oxidase family.</text>
</comment>
<dbReference type="SUPFAM" id="SSF49998">
    <property type="entry name" value="Amine oxidase catalytic domain"/>
    <property type="match status" value="1"/>
</dbReference>
<feature type="domain" description="Copper amine oxidase N2-terminal" evidence="11">
    <location>
        <begin position="28"/>
        <end position="108"/>
    </location>
</feature>
<evidence type="ECO:0000313" key="13">
    <source>
        <dbReference type="EMBL" id="KAL3780557.1"/>
    </source>
</evidence>
<comment type="caution">
    <text evidence="13">The sequence shown here is derived from an EMBL/GenBank/DDBJ whole genome shotgun (WGS) entry which is preliminary data.</text>
</comment>
<dbReference type="InterPro" id="IPR016182">
    <property type="entry name" value="Cu_amine_oxidase_N-reg"/>
</dbReference>
<evidence type="ECO:0000256" key="6">
    <source>
        <dbReference type="PIRSR" id="PIRSR600269-50"/>
    </source>
</evidence>
<dbReference type="Pfam" id="PF01179">
    <property type="entry name" value="Cu_amine_oxid"/>
    <property type="match status" value="1"/>
</dbReference>
<dbReference type="PROSITE" id="PS01164">
    <property type="entry name" value="COPPER_AMINE_OXID_1"/>
    <property type="match status" value="1"/>
</dbReference>
<name>A0ABD3NY95_9STRA</name>
<feature type="domain" description="Copper amine oxidase N3-terminal" evidence="12">
    <location>
        <begin position="119"/>
        <end position="218"/>
    </location>
</feature>
<proteinExistence type="inferred from homology"/>
<dbReference type="PANTHER" id="PTHR10638">
    <property type="entry name" value="COPPER AMINE OXIDASE"/>
    <property type="match status" value="1"/>
</dbReference>
<comment type="PTM">
    <text evidence="7 8">Topaquinone (TPQ) is generated by copper-dependent autoxidation of a specific tyrosyl residue.</text>
</comment>
<keyword evidence="14" id="KW-1185">Reference proteome</keyword>
<sequence length="448" mass="49862">MMMHVMKMAARIWTALAFSVRVVQSQQHPLDSLTADEYEAVVDILTADGRVTDATRFHQVSLKEPPKSFVKSFRGGDPIPRAAVAYIRSSPGRTCRAEVDIASRRVVSFDEPDMAEGQPMILFEEFYGAGEIVKVDERMVEGLEKRGLTPDDVYCVPFSAGAYGDPDEVGNRLLKIGCFVRPAHDRNVTGNWFARPIQGLLAVFDLNTDTTLDVVDTGVVTVPTDPWGYTSAEIEERYGKRPLAVARGGRLLAASSPAVPADVGYAIDGSVVSWDFWRFHYRVDKRPGVILSEIEVNDKGTWRDVAYEAHLSEVFVPYMDPDVCQYYRTYMDSGEYGFGITMTSLTPGVDCPKSATFLDSTFHDDFGMPLTLQGTMCVFERSTGDPAWRHYEWFAQTPDSSIPADGRPATELVFRYASTVGNYDYLVDYIFMQDGTIKVAVGSTGYFL</sequence>
<keyword evidence="4 8" id="KW-0560">Oxidoreductase</keyword>
<dbReference type="InterPro" id="IPR000269">
    <property type="entry name" value="Cu_amine_oxidase"/>
</dbReference>
<dbReference type="EMBL" id="JALLAZ020001108">
    <property type="protein sequence ID" value="KAL3780557.1"/>
    <property type="molecule type" value="Genomic_DNA"/>
</dbReference>
<dbReference type="InterPro" id="IPR015800">
    <property type="entry name" value="Cu_amine_oxidase_N2"/>
</dbReference>
<dbReference type="Proteomes" id="UP001530315">
    <property type="component" value="Unassembled WGS sequence"/>
</dbReference>
<dbReference type="InterPro" id="IPR015802">
    <property type="entry name" value="Cu_amine_oxidase_N3"/>
</dbReference>
<evidence type="ECO:0000256" key="5">
    <source>
        <dbReference type="ARBA" id="ARBA00023008"/>
    </source>
</evidence>
<dbReference type="Gene3D" id="2.70.98.20">
    <property type="entry name" value="Copper amine oxidase, catalytic domain"/>
    <property type="match status" value="1"/>
</dbReference>
<keyword evidence="5 8" id="KW-0186">Copper</keyword>
<dbReference type="EC" id="1.4.3.-" evidence="8"/>
<evidence type="ECO:0000256" key="4">
    <source>
        <dbReference type="ARBA" id="ARBA00023002"/>
    </source>
</evidence>
<dbReference type="InterPro" id="IPR036460">
    <property type="entry name" value="Cu_amine_oxidase_C_sf"/>
</dbReference>